<dbReference type="Proteomes" id="UP000326396">
    <property type="component" value="Unassembled WGS sequence"/>
</dbReference>
<dbReference type="SUPFAM" id="SSF54534">
    <property type="entry name" value="FKBP-like"/>
    <property type="match status" value="1"/>
</dbReference>
<evidence type="ECO:0000313" key="8">
    <source>
        <dbReference type="Proteomes" id="UP000326396"/>
    </source>
</evidence>
<dbReference type="InterPro" id="IPR046357">
    <property type="entry name" value="PPIase_dom_sf"/>
</dbReference>
<dbReference type="Gene3D" id="3.10.50.40">
    <property type="match status" value="1"/>
</dbReference>
<evidence type="ECO:0000256" key="5">
    <source>
        <dbReference type="PROSITE-ProRule" id="PRU00277"/>
    </source>
</evidence>
<dbReference type="AlphaFoldDB" id="A0A5N6LGW6"/>
<proteinExistence type="predicted"/>
<evidence type="ECO:0000259" key="6">
    <source>
        <dbReference type="PROSITE" id="PS50059"/>
    </source>
</evidence>
<keyword evidence="4 5" id="KW-0413">Isomerase</keyword>
<evidence type="ECO:0000256" key="1">
    <source>
        <dbReference type="ARBA" id="ARBA00000971"/>
    </source>
</evidence>
<sequence>MHYIGKLKKNGKIFDSHIGKAPFKLRLGMRVVDKRRLTIPPAMGYHLILMYGAKGAGSAIPPNSRQVFDVELMDVN</sequence>
<evidence type="ECO:0000256" key="2">
    <source>
        <dbReference type="ARBA" id="ARBA00013194"/>
    </source>
</evidence>
<dbReference type="PANTHER" id="PTHR43811:SF19">
    <property type="entry name" value="39 KDA FK506-BINDING NUCLEAR PROTEIN"/>
    <property type="match status" value="1"/>
</dbReference>
<protein>
    <recommendedName>
        <fullName evidence="2 5">peptidylprolyl isomerase</fullName>
        <ecNumber evidence="2 5">5.2.1.8</ecNumber>
    </recommendedName>
</protein>
<evidence type="ECO:0000256" key="3">
    <source>
        <dbReference type="ARBA" id="ARBA00023110"/>
    </source>
</evidence>
<dbReference type="OrthoDB" id="1902587at2759"/>
<accession>A0A5N6LGW6</accession>
<dbReference type="GO" id="GO:0003755">
    <property type="term" value="F:peptidyl-prolyl cis-trans isomerase activity"/>
    <property type="evidence" value="ECO:0007669"/>
    <property type="project" value="UniProtKB-KW"/>
</dbReference>
<comment type="caution">
    <text evidence="7">The sequence shown here is derived from an EMBL/GenBank/DDBJ whole genome shotgun (WGS) entry which is preliminary data.</text>
</comment>
<dbReference type="EMBL" id="SZYD01000733">
    <property type="protein sequence ID" value="KAD1488650.1"/>
    <property type="molecule type" value="Genomic_DNA"/>
</dbReference>
<keyword evidence="8" id="KW-1185">Reference proteome</keyword>
<dbReference type="InterPro" id="IPR001179">
    <property type="entry name" value="PPIase_FKBP_dom"/>
</dbReference>
<gene>
    <name evidence="7" type="ORF">E3N88_42748</name>
</gene>
<dbReference type="EC" id="5.2.1.8" evidence="2 5"/>
<dbReference type="PROSITE" id="PS50059">
    <property type="entry name" value="FKBP_PPIASE"/>
    <property type="match status" value="1"/>
</dbReference>
<organism evidence="7 8">
    <name type="scientific">Mikania micrantha</name>
    <name type="common">bitter vine</name>
    <dbReference type="NCBI Taxonomy" id="192012"/>
    <lineage>
        <taxon>Eukaryota</taxon>
        <taxon>Viridiplantae</taxon>
        <taxon>Streptophyta</taxon>
        <taxon>Embryophyta</taxon>
        <taxon>Tracheophyta</taxon>
        <taxon>Spermatophyta</taxon>
        <taxon>Magnoliopsida</taxon>
        <taxon>eudicotyledons</taxon>
        <taxon>Gunneridae</taxon>
        <taxon>Pentapetalae</taxon>
        <taxon>asterids</taxon>
        <taxon>campanulids</taxon>
        <taxon>Asterales</taxon>
        <taxon>Asteraceae</taxon>
        <taxon>Asteroideae</taxon>
        <taxon>Heliantheae alliance</taxon>
        <taxon>Eupatorieae</taxon>
        <taxon>Mikania</taxon>
    </lineage>
</organism>
<keyword evidence="3 5" id="KW-0697">Rotamase</keyword>
<dbReference type="PANTHER" id="PTHR43811">
    <property type="entry name" value="FKBP-TYPE PEPTIDYL-PROLYL CIS-TRANS ISOMERASE FKPA"/>
    <property type="match status" value="1"/>
</dbReference>
<feature type="domain" description="PPIase FKBP-type" evidence="6">
    <location>
        <begin position="1"/>
        <end position="76"/>
    </location>
</feature>
<comment type="catalytic activity">
    <reaction evidence="1 5">
        <text>[protein]-peptidylproline (omega=180) = [protein]-peptidylproline (omega=0)</text>
        <dbReference type="Rhea" id="RHEA:16237"/>
        <dbReference type="Rhea" id="RHEA-COMP:10747"/>
        <dbReference type="Rhea" id="RHEA-COMP:10748"/>
        <dbReference type="ChEBI" id="CHEBI:83833"/>
        <dbReference type="ChEBI" id="CHEBI:83834"/>
        <dbReference type="EC" id="5.2.1.8"/>
    </reaction>
</comment>
<name>A0A5N6LGW6_9ASTR</name>
<dbReference type="Pfam" id="PF00254">
    <property type="entry name" value="FKBP_C"/>
    <property type="match status" value="1"/>
</dbReference>
<reference evidence="7 8" key="1">
    <citation type="submission" date="2019-05" db="EMBL/GenBank/DDBJ databases">
        <title>Mikania micrantha, genome provides insights into the molecular mechanism of rapid growth.</title>
        <authorList>
            <person name="Liu B."/>
        </authorList>
    </citation>
    <scope>NUCLEOTIDE SEQUENCE [LARGE SCALE GENOMIC DNA]</scope>
    <source>
        <strain evidence="7">NLD-2019</strain>
        <tissue evidence="7">Leaf</tissue>
    </source>
</reference>
<evidence type="ECO:0000313" key="7">
    <source>
        <dbReference type="EMBL" id="KAD1488650.1"/>
    </source>
</evidence>
<evidence type="ECO:0000256" key="4">
    <source>
        <dbReference type="ARBA" id="ARBA00023235"/>
    </source>
</evidence>